<evidence type="ECO:0000313" key="3">
    <source>
        <dbReference type="Proteomes" id="UP001189429"/>
    </source>
</evidence>
<gene>
    <name evidence="2" type="ORF">PCOR1329_LOCUS2536</name>
</gene>
<feature type="region of interest" description="Disordered" evidence="1">
    <location>
        <begin position="34"/>
        <end position="138"/>
    </location>
</feature>
<reference evidence="2" key="1">
    <citation type="submission" date="2023-10" db="EMBL/GenBank/DDBJ databases">
        <authorList>
            <person name="Chen Y."/>
            <person name="Shah S."/>
            <person name="Dougan E. K."/>
            <person name="Thang M."/>
            <person name="Chan C."/>
        </authorList>
    </citation>
    <scope>NUCLEOTIDE SEQUENCE [LARGE SCALE GENOMIC DNA]</scope>
</reference>
<accession>A0ABN9PFN1</accession>
<sequence length="138" mass="13652">LGGGGTLECSSIWPAEGLAFLQDALLSQVRPYLRGRWPGHSRSRAGAEAQALPPLPSPVWALPRATASMSAAPARGGKGVGPVPPPPPRGGKGAKGGPPPPPSQPRGKGPAACGKGGAGRSCRAPPPDLTAPENAAVP</sequence>
<keyword evidence="3" id="KW-1185">Reference proteome</keyword>
<proteinExistence type="predicted"/>
<feature type="non-terminal residue" evidence="2">
    <location>
        <position position="138"/>
    </location>
</feature>
<feature type="non-terminal residue" evidence="2">
    <location>
        <position position="1"/>
    </location>
</feature>
<evidence type="ECO:0000313" key="2">
    <source>
        <dbReference type="EMBL" id="CAK0791731.1"/>
    </source>
</evidence>
<protein>
    <submittedName>
        <fullName evidence="2">Uncharacterized protein</fullName>
    </submittedName>
</protein>
<dbReference type="EMBL" id="CAUYUJ010000643">
    <property type="protein sequence ID" value="CAK0791731.1"/>
    <property type="molecule type" value="Genomic_DNA"/>
</dbReference>
<dbReference type="Proteomes" id="UP001189429">
    <property type="component" value="Unassembled WGS sequence"/>
</dbReference>
<evidence type="ECO:0000256" key="1">
    <source>
        <dbReference type="SAM" id="MobiDB-lite"/>
    </source>
</evidence>
<name>A0ABN9PFN1_9DINO</name>
<organism evidence="2 3">
    <name type="scientific">Prorocentrum cordatum</name>
    <dbReference type="NCBI Taxonomy" id="2364126"/>
    <lineage>
        <taxon>Eukaryota</taxon>
        <taxon>Sar</taxon>
        <taxon>Alveolata</taxon>
        <taxon>Dinophyceae</taxon>
        <taxon>Prorocentrales</taxon>
        <taxon>Prorocentraceae</taxon>
        <taxon>Prorocentrum</taxon>
    </lineage>
</organism>
<comment type="caution">
    <text evidence="2">The sequence shown here is derived from an EMBL/GenBank/DDBJ whole genome shotgun (WGS) entry which is preliminary data.</text>
</comment>